<dbReference type="Proteomes" id="UP000229315">
    <property type="component" value="Unassembled WGS sequence"/>
</dbReference>
<keyword evidence="1" id="KW-0472">Membrane</keyword>
<feature type="transmembrane region" description="Helical" evidence="1">
    <location>
        <begin position="76"/>
        <end position="102"/>
    </location>
</feature>
<comment type="caution">
    <text evidence="2">The sequence shown here is derived from an EMBL/GenBank/DDBJ whole genome shotgun (WGS) entry which is preliminary data.</text>
</comment>
<dbReference type="GO" id="GO:0008233">
    <property type="term" value="F:peptidase activity"/>
    <property type="evidence" value="ECO:0007669"/>
    <property type="project" value="InterPro"/>
</dbReference>
<keyword evidence="1" id="KW-1133">Transmembrane helix</keyword>
<name>A0A2H0UFT1_9BACT</name>
<sequence>MFSLNALLFAFLIGFIPILIWLGFWLLQDRKRPEPKHLIVGAFLLGMLAVVLVIPLQGFIASYLNIDIGNLSALNIPLLFVLFLFWAGIEEVFKVLFVFFIIMRKTAVDEPIDIPIYFITAALGFAALENALFLFGPLNDGQMVQGFITGNLRFIGAVLIHTLSTAIVASAVAFSFYKGWYARIRWGVVGLVGATIVHAIFNIALVTTSSDYLLVVFAGVWVGIVVMLLMLEYIKTLQRPAWWKKIFINKK</sequence>
<evidence type="ECO:0000313" key="2">
    <source>
        <dbReference type="EMBL" id="PIR85241.1"/>
    </source>
</evidence>
<accession>A0A2H0UFT1</accession>
<dbReference type="AlphaFoldDB" id="A0A2H0UFT1"/>
<evidence type="ECO:0000256" key="1">
    <source>
        <dbReference type="SAM" id="Phobius"/>
    </source>
</evidence>
<feature type="transmembrane region" description="Helical" evidence="1">
    <location>
        <begin position="6"/>
        <end position="27"/>
    </location>
</feature>
<evidence type="ECO:0000313" key="3">
    <source>
        <dbReference type="Proteomes" id="UP000229315"/>
    </source>
</evidence>
<gene>
    <name evidence="2" type="ORF">COU15_01725</name>
</gene>
<protein>
    <recommendedName>
        <fullName evidence="4">Protease PrsW</fullName>
    </recommendedName>
</protein>
<evidence type="ECO:0008006" key="4">
    <source>
        <dbReference type="Google" id="ProtNLM"/>
    </source>
</evidence>
<dbReference type="Pfam" id="PF13367">
    <property type="entry name" value="PrsW-protease"/>
    <property type="match status" value="1"/>
</dbReference>
<organism evidence="2 3">
    <name type="scientific">Candidatus Kaiserbacteria bacterium CG10_big_fil_rev_8_21_14_0_10_45_20</name>
    <dbReference type="NCBI Taxonomy" id="1974607"/>
    <lineage>
        <taxon>Bacteria</taxon>
        <taxon>Candidatus Kaiseribacteriota</taxon>
    </lineage>
</organism>
<feature type="transmembrane region" description="Helical" evidence="1">
    <location>
        <begin position="39"/>
        <end position="64"/>
    </location>
</feature>
<proteinExistence type="predicted"/>
<dbReference type="InterPro" id="IPR026898">
    <property type="entry name" value="PrsW"/>
</dbReference>
<dbReference type="EMBL" id="PFBH01000013">
    <property type="protein sequence ID" value="PIR85241.1"/>
    <property type="molecule type" value="Genomic_DNA"/>
</dbReference>
<keyword evidence="1" id="KW-0812">Transmembrane</keyword>
<feature type="transmembrane region" description="Helical" evidence="1">
    <location>
        <begin position="184"/>
        <end position="206"/>
    </location>
</feature>
<dbReference type="PANTHER" id="PTHR36844:SF1">
    <property type="entry name" value="PROTEASE PRSW"/>
    <property type="match status" value="1"/>
</dbReference>
<feature type="transmembrane region" description="Helical" evidence="1">
    <location>
        <begin position="154"/>
        <end position="177"/>
    </location>
</feature>
<feature type="transmembrane region" description="Helical" evidence="1">
    <location>
        <begin position="114"/>
        <end position="134"/>
    </location>
</feature>
<dbReference type="PANTHER" id="PTHR36844">
    <property type="entry name" value="PROTEASE PRSW"/>
    <property type="match status" value="1"/>
</dbReference>
<reference evidence="3" key="1">
    <citation type="submission" date="2017-09" db="EMBL/GenBank/DDBJ databases">
        <title>Depth-based differentiation of microbial function through sediment-hosted aquifers and enrichment of novel symbionts in the deep terrestrial subsurface.</title>
        <authorList>
            <person name="Probst A.J."/>
            <person name="Ladd B."/>
            <person name="Jarett J.K."/>
            <person name="Geller-Mcgrath D.E."/>
            <person name="Sieber C.M.K."/>
            <person name="Emerson J.B."/>
            <person name="Anantharaman K."/>
            <person name="Thomas B.C."/>
            <person name="Malmstrom R."/>
            <person name="Stieglmeier M."/>
            <person name="Klingl A."/>
            <person name="Woyke T."/>
            <person name="Ryan C.M."/>
            <person name="Banfield J.F."/>
        </authorList>
    </citation>
    <scope>NUCLEOTIDE SEQUENCE [LARGE SCALE GENOMIC DNA]</scope>
</reference>
<feature type="transmembrane region" description="Helical" evidence="1">
    <location>
        <begin position="212"/>
        <end position="234"/>
    </location>
</feature>